<protein>
    <submittedName>
        <fullName evidence="2">Uncharacterized protein</fullName>
    </submittedName>
</protein>
<evidence type="ECO:0000313" key="2">
    <source>
        <dbReference type="EMBL" id="EGR32882.1"/>
    </source>
</evidence>
<reference evidence="2 3" key="1">
    <citation type="submission" date="2011-07" db="EMBL/GenBank/DDBJ databases">
        <authorList>
            <person name="Coyne R."/>
            <person name="Brami D."/>
            <person name="Johnson J."/>
            <person name="Hostetler J."/>
            <person name="Hannick L."/>
            <person name="Clark T."/>
            <person name="Cassidy-Hanley D."/>
            <person name="Inman J."/>
        </authorList>
    </citation>
    <scope>NUCLEOTIDE SEQUENCE [LARGE SCALE GENOMIC DNA]</scope>
    <source>
        <strain evidence="2 3">G5</strain>
    </source>
</reference>
<dbReference type="STRING" id="857967.G0QPG9"/>
<keyword evidence="3" id="KW-1185">Reference proteome</keyword>
<dbReference type="eggNOG" id="ENOG502RY5V">
    <property type="taxonomic scope" value="Eukaryota"/>
</dbReference>
<name>G0QPG9_ICHMU</name>
<proteinExistence type="predicted"/>
<dbReference type="OMA" id="NEWIRAM"/>
<organism evidence="2 3">
    <name type="scientific">Ichthyophthirius multifiliis</name>
    <name type="common">White spot disease agent</name>
    <name type="synonym">Ich</name>
    <dbReference type="NCBI Taxonomy" id="5932"/>
    <lineage>
        <taxon>Eukaryota</taxon>
        <taxon>Sar</taxon>
        <taxon>Alveolata</taxon>
        <taxon>Ciliophora</taxon>
        <taxon>Intramacronucleata</taxon>
        <taxon>Oligohymenophorea</taxon>
        <taxon>Hymenostomatida</taxon>
        <taxon>Ophryoglenina</taxon>
        <taxon>Ichthyophthirius</taxon>
    </lineage>
</organism>
<evidence type="ECO:0000256" key="1">
    <source>
        <dbReference type="SAM" id="Phobius"/>
    </source>
</evidence>
<accession>G0QPG9</accession>
<keyword evidence="1" id="KW-0812">Transmembrane</keyword>
<dbReference type="RefSeq" id="XP_004036868.1">
    <property type="nucleotide sequence ID" value="XM_004036820.1"/>
</dbReference>
<feature type="transmembrane region" description="Helical" evidence="1">
    <location>
        <begin position="111"/>
        <end position="127"/>
    </location>
</feature>
<dbReference type="OrthoDB" id="308762at2759"/>
<dbReference type="EMBL" id="GL983557">
    <property type="protein sequence ID" value="EGR32882.1"/>
    <property type="molecule type" value="Genomic_DNA"/>
</dbReference>
<sequence length="379" mass="44550">MRAYQVSQKQVISQRPPPKYIMPIKFLKLTSQSSVKIIKNQQMLFKKNKEIEKQNTVQMKKPQVSAYKHQYNSSHHPLNFSAVKIAESFHDFVGPEQVSPHYENFAMSRRMLLTFWGGYFLINFGMGSLDLNWIANSTYVPWVFWFQLMYFYVEGKKSLFMPLLNRFYRRAAANETYIMETFYAENIENKIRELLRTTKQQLQYWDIHTSYNQIKAESINNFLQNEYLRLQSHISNRALNILKTAQGLEQMNQAQLLQKLIDDALTSIDKALQGENREKVLNQMFDLAVEGLAKKQMNYDNDPLMPLILQGIEENVRKITSLTIEEQNNLISLTQEQLVNLKNGDIRARKEYLDQQPNLDNTLKQMDSVKKMLSSWSSQ</sequence>
<evidence type="ECO:0000313" key="3">
    <source>
        <dbReference type="Proteomes" id="UP000008983"/>
    </source>
</evidence>
<dbReference type="InParanoid" id="G0QPG9"/>
<gene>
    <name evidence="2" type="ORF">IMG5_067880</name>
</gene>
<keyword evidence="1" id="KW-1133">Transmembrane helix</keyword>
<dbReference type="AlphaFoldDB" id="G0QPG9"/>
<keyword evidence="1" id="KW-0472">Membrane</keyword>
<dbReference type="GeneID" id="14909058"/>
<dbReference type="Proteomes" id="UP000008983">
    <property type="component" value="Unassembled WGS sequence"/>
</dbReference>